<dbReference type="SUPFAM" id="SSF161098">
    <property type="entry name" value="MetI-like"/>
    <property type="match status" value="1"/>
</dbReference>
<evidence type="ECO:0000256" key="4">
    <source>
        <dbReference type="ARBA" id="ARBA00022475"/>
    </source>
</evidence>
<dbReference type="GO" id="GO:0005886">
    <property type="term" value="C:plasma membrane"/>
    <property type="evidence" value="ECO:0007669"/>
    <property type="project" value="UniProtKB-SubCell"/>
</dbReference>
<dbReference type="InterPro" id="IPR000515">
    <property type="entry name" value="MetI-like"/>
</dbReference>
<dbReference type="CDD" id="cd06261">
    <property type="entry name" value="TM_PBP2"/>
    <property type="match status" value="1"/>
</dbReference>
<dbReference type="InterPro" id="IPR035906">
    <property type="entry name" value="MetI-like_sf"/>
</dbReference>
<evidence type="ECO:0000256" key="8">
    <source>
        <dbReference type="RuleBase" id="RU363032"/>
    </source>
</evidence>
<dbReference type="Gene3D" id="1.10.3720.10">
    <property type="entry name" value="MetI-like"/>
    <property type="match status" value="1"/>
</dbReference>
<feature type="transmembrane region" description="Helical" evidence="8">
    <location>
        <begin position="71"/>
        <end position="100"/>
    </location>
</feature>
<evidence type="ECO:0000256" key="3">
    <source>
        <dbReference type="ARBA" id="ARBA00022448"/>
    </source>
</evidence>
<evidence type="ECO:0000313" key="10">
    <source>
        <dbReference type="EMBL" id="QVJ03208.1"/>
    </source>
</evidence>
<dbReference type="Proteomes" id="UP000682416">
    <property type="component" value="Chromosome"/>
</dbReference>
<keyword evidence="11" id="KW-1185">Reference proteome</keyword>
<feature type="transmembrane region" description="Helical" evidence="8">
    <location>
        <begin position="112"/>
        <end position="135"/>
    </location>
</feature>
<evidence type="ECO:0000256" key="2">
    <source>
        <dbReference type="ARBA" id="ARBA00007069"/>
    </source>
</evidence>
<comment type="subcellular location">
    <subcellularLocation>
        <location evidence="1 8">Cell membrane</location>
        <topology evidence="1 8">Multi-pass membrane protein</topology>
    </subcellularLocation>
</comment>
<proteinExistence type="inferred from homology"/>
<evidence type="ECO:0000313" key="11">
    <source>
        <dbReference type="Proteomes" id="UP000682416"/>
    </source>
</evidence>
<evidence type="ECO:0000256" key="7">
    <source>
        <dbReference type="ARBA" id="ARBA00023136"/>
    </source>
</evidence>
<protein>
    <submittedName>
        <fullName evidence="10">ABC transporter permease</fullName>
    </submittedName>
</protein>
<gene>
    <name evidence="10" type="ORF">KGD82_07895</name>
</gene>
<keyword evidence="6 8" id="KW-1133">Transmembrane helix</keyword>
<evidence type="ECO:0000259" key="9">
    <source>
        <dbReference type="PROSITE" id="PS50928"/>
    </source>
</evidence>
<dbReference type="AlphaFoldDB" id="A0A975LDD7"/>
<feature type="domain" description="ABC transmembrane type-1" evidence="9">
    <location>
        <begin position="76"/>
        <end position="280"/>
    </location>
</feature>
<keyword evidence="5 8" id="KW-0812">Transmembrane</keyword>
<sequence>MSRPSPTAEAARVASRRRLLPRPPVTVLLVPGLALMLFAFCYPVVATLAWPPDGDPATVARETGSLLTDPYLLPVIARTVRVAVLTTALCLLMGFPVAYLISRAPGPWPGRLLALAIFPLLLNTVVRTYGWIVVLGGNGLISKVSEAVGLGRVQLLYTETAIVLGLVQLFLPLMILSAYSSLSQQDHRLEEAARGLGASPGRAFRDVVFPLALPGALVGCTLVFAGAVTAFTTPQLLGGPRERLLSTLLYSRVNVSLDWPSASAIALVMTALVLVVGALSGRLGKIGSTTS</sequence>
<dbReference type="PANTHER" id="PTHR42929:SF5">
    <property type="entry name" value="ABC TRANSPORTER PERMEASE PROTEIN"/>
    <property type="match status" value="1"/>
</dbReference>
<evidence type="ECO:0000256" key="5">
    <source>
        <dbReference type="ARBA" id="ARBA00022692"/>
    </source>
</evidence>
<feature type="transmembrane region" description="Helical" evidence="8">
    <location>
        <begin position="207"/>
        <end position="231"/>
    </location>
</feature>
<keyword evidence="4" id="KW-1003">Cell membrane</keyword>
<feature type="transmembrane region" description="Helical" evidence="8">
    <location>
        <begin position="259"/>
        <end position="279"/>
    </location>
</feature>
<organism evidence="10 11">
    <name type="scientific">Nocardiopsis eucommiae</name>
    <dbReference type="NCBI Taxonomy" id="2831970"/>
    <lineage>
        <taxon>Bacteria</taxon>
        <taxon>Bacillati</taxon>
        <taxon>Actinomycetota</taxon>
        <taxon>Actinomycetes</taxon>
        <taxon>Streptosporangiales</taxon>
        <taxon>Nocardiopsidaceae</taxon>
        <taxon>Nocardiopsis</taxon>
    </lineage>
</organism>
<comment type="similarity">
    <text evidence="2">Belongs to the binding-protein-dependent transport system permease family. CysTW subfamily.</text>
</comment>
<evidence type="ECO:0000256" key="1">
    <source>
        <dbReference type="ARBA" id="ARBA00004651"/>
    </source>
</evidence>
<dbReference type="KEGG" id="nec:KGD82_07895"/>
<keyword evidence="7 8" id="KW-0472">Membrane</keyword>
<keyword evidence="3 8" id="KW-0813">Transport</keyword>
<name>A0A975LDD7_9ACTN</name>
<dbReference type="Pfam" id="PF00528">
    <property type="entry name" value="BPD_transp_1"/>
    <property type="match status" value="1"/>
</dbReference>
<feature type="transmembrane region" description="Helical" evidence="8">
    <location>
        <begin position="155"/>
        <end position="179"/>
    </location>
</feature>
<dbReference type="EMBL" id="CP074402">
    <property type="protein sequence ID" value="QVJ03208.1"/>
    <property type="molecule type" value="Genomic_DNA"/>
</dbReference>
<dbReference type="PANTHER" id="PTHR42929">
    <property type="entry name" value="INNER MEMBRANE ABC TRANSPORTER PERMEASE PROTEIN YDCU-RELATED-RELATED"/>
    <property type="match status" value="1"/>
</dbReference>
<dbReference type="PROSITE" id="PS50928">
    <property type="entry name" value="ABC_TM1"/>
    <property type="match status" value="1"/>
</dbReference>
<accession>A0A975LDD7</accession>
<reference evidence="10" key="1">
    <citation type="submission" date="2021-05" db="EMBL/GenBank/DDBJ databases">
        <authorList>
            <person name="Kaiqin L."/>
            <person name="Jian G."/>
        </authorList>
    </citation>
    <scope>NUCLEOTIDE SEQUENCE</scope>
    <source>
        <strain evidence="10">HDS5</strain>
    </source>
</reference>
<evidence type="ECO:0000256" key="6">
    <source>
        <dbReference type="ARBA" id="ARBA00022989"/>
    </source>
</evidence>
<dbReference type="GO" id="GO:0055085">
    <property type="term" value="P:transmembrane transport"/>
    <property type="evidence" value="ECO:0007669"/>
    <property type="project" value="InterPro"/>
</dbReference>
<feature type="transmembrane region" description="Helical" evidence="8">
    <location>
        <begin position="25"/>
        <end position="51"/>
    </location>
</feature>